<organism evidence="1 2">
    <name type="scientific">Thecamonas trahens ATCC 50062</name>
    <dbReference type="NCBI Taxonomy" id="461836"/>
    <lineage>
        <taxon>Eukaryota</taxon>
        <taxon>Apusozoa</taxon>
        <taxon>Apusomonadida</taxon>
        <taxon>Apusomonadidae</taxon>
        <taxon>Thecamonas</taxon>
    </lineage>
</organism>
<dbReference type="EMBL" id="GL349467">
    <property type="protein sequence ID" value="KNC51463.1"/>
    <property type="molecule type" value="Genomic_DNA"/>
</dbReference>
<keyword evidence="2" id="KW-1185">Reference proteome</keyword>
<name>A0A0L0DJI3_THETB</name>
<evidence type="ECO:0000313" key="2">
    <source>
        <dbReference type="Proteomes" id="UP000054408"/>
    </source>
</evidence>
<gene>
    <name evidence="1" type="ORF">AMSG_07659</name>
</gene>
<evidence type="ECO:0000313" key="1">
    <source>
        <dbReference type="EMBL" id="KNC51463.1"/>
    </source>
</evidence>
<dbReference type="Proteomes" id="UP000054408">
    <property type="component" value="Unassembled WGS sequence"/>
</dbReference>
<proteinExistence type="predicted"/>
<accession>A0A0L0DJI3</accession>
<dbReference type="GeneID" id="25566530"/>
<dbReference type="RefSeq" id="XP_013756125.1">
    <property type="nucleotide sequence ID" value="XM_013900671.1"/>
</dbReference>
<reference evidence="1 2" key="1">
    <citation type="submission" date="2010-05" db="EMBL/GenBank/DDBJ databases">
        <title>The Genome Sequence of Thecamonas trahens ATCC 50062.</title>
        <authorList>
            <consortium name="The Broad Institute Genome Sequencing Platform"/>
            <person name="Russ C."/>
            <person name="Cuomo C."/>
            <person name="Shea T."/>
            <person name="Young S.K."/>
            <person name="Zeng Q."/>
            <person name="Koehrsen M."/>
            <person name="Haas B."/>
            <person name="Borodovsky M."/>
            <person name="Guigo R."/>
            <person name="Alvarado L."/>
            <person name="Berlin A."/>
            <person name="Bochicchio J."/>
            <person name="Borenstein D."/>
            <person name="Chapman S."/>
            <person name="Chen Z."/>
            <person name="Freedman E."/>
            <person name="Gellesch M."/>
            <person name="Goldberg J."/>
            <person name="Griggs A."/>
            <person name="Gujja S."/>
            <person name="Heilman E."/>
            <person name="Heiman D."/>
            <person name="Hepburn T."/>
            <person name="Howarth C."/>
            <person name="Jen D."/>
            <person name="Larson L."/>
            <person name="Mehta T."/>
            <person name="Park D."/>
            <person name="Pearson M."/>
            <person name="Roberts A."/>
            <person name="Saif S."/>
            <person name="Shenoy N."/>
            <person name="Sisk P."/>
            <person name="Stolte C."/>
            <person name="Sykes S."/>
            <person name="Thomson T."/>
            <person name="Walk T."/>
            <person name="White J."/>
            <person name="Yandava C."/>
            <person name="Burger G."/>
            <person name="Gray M.W."/>
            <person name="Holland P.W.H."/>
            <person name="King N."/>
            <person name="Lang F.B.F."/>
            <person name="Roger A.J."/>
            <person name="Ruiz-Trillo I."/>
            <person name="Lander E."/>
            <person name="Nusbaum C."/>
        </authorList>
    </citation>
    <scope>NUCLEOTIDE SEQUENCE [LARGE SCALE GENOMIC DNA]</scope>
    <source>
        <strain evidence="1 2">ATCC 50062</strain>
    </source>
</reference>
<dbReference type="PROSITE" id="PS51257">
    <property type="entry name" value="PROKAR_LIPOPROTEIN"/>
    <property type="match status" value="1"/>
</dbReference>
<dbReference type="AlphaFoldDB" id="A0A0L0DJI3"/>
<protein>
    <submittedName>
        <fullName evidence="1">Uncharacterized protein</fullName>
    </submittedName>
</protein>
<sequence length="605" mass="63208">MAVRLDAWPGRSGMAPSAAPPVFVPALLAACPPPRLAAEYAASLTAAPGSVDAAGAAVVVAALRAAKRLSPDNAAVIADALVDHWLPVWAAAVAELAIVSLFGFLYRMLTASVGVSKPHTILERLVQSAHSALTFRLVVWTCDLGIAAGVAAVAWSRPRGWQTWAAAPSPGIVRAQQTLAWIRARVLPHSGHLALEWGARVGVACVEALSAAREKVSPRCTPTFVLDVALAADALAAHVELTLATLAVACAIPPAQLPDTLRAAAADVLLQVSVRRHIRVAMAAVDSLLVLQDLALSDLAAALPNSSIRMQRDVVAAIRKANVYAATHAARELGRPAVAKLGAHPVRHLLRPAARQASLLPAPVVLSAWLEAEGPRGIVALLDVPPSAMASETREVLVRTTLATVVLFAAIPLREWFAAVLDADLAATADATALRGNSTLLRFVVRAVSLAAHPLLAASALRLVKAGTCGVDDVLNAMGTAVASAPLLRLLGELLSLVIARTSRQVGVAFFFLRVVSPTLIDVDPTSADILALSRSLQNLASSAEADARIDTVVDAALQAAETQPTMGPDDRWRLEELVRCREALDVDSGPAPTWLLERMAATSV</sequence>